<feature type="region of interest" description="Disordered" evidence="4">
    <location>
        <begin position="479"/>
        <end position="509"/>
    </location>
</feature>
<dbReference type="Proteomes" id="UP000494261">
    <property type="component" value="Unassembled WGS sequence"/>
</dbReference>
<accession>A0A6P2H4F0</accession>
<feature type="compositionally biased region" description="Low complexity" evidence="4">
    <location>
        <begin position="643"/>
        <end position="658"/>
    </location>
</feature>
<evidence type="ECO:0000256" key="3">
    <source>
        <dbReference type="ARBA" id="ARBA00022801"/>
    </source>
</evidence>
<evidence type="ECO:0000313" key="7">
    <source>
        <dbReference type="Proteomes" id="UP000494261"/>
    </source>
</evidence>
<evidence type="ECO:0000313" key="6">
    <source>
        <dbReference type="EMBL" id="VWB10901.1"/>
    </source>
</evidence>
<dbReference type="Pfam" id="PF10605">
    <property type="entry name" value="3HBOH"/>
    <property type="match status" value="1"/>
</dbReference>
<feature type="signal peptide" evidence="5">
    <location>
        <begin position="1"/>
        <end position="34"/>
    </location>
</feature>
<evidence type="ECO:0000256" key="5">
    <source>
        <dbReference type="SAM" id="SignalP"/>
    </source>
</evidence>
<feature type="region of interest" description="Disordered" evidence="4">
    <location>
        <begin position="633"/>
        <end position="666"/>
    </location>
</feature>
<reference evidence="6 7" key="1">
    <citation type="submission" date="2019-09" db="EMBL/GenBank/DDBJ databases">
        <authorList>
            <person name="Depoorter E."/>
        </authorList>
    </citation>
    <scope>NUCLEOTIDE SEQUENCE [LARGE SCALE GENOMIC DNA]</scope>
    <source>
        <strain evidence="6">LMG 13014</strain>
    </source>
</reference>
<dbReference type="SUPFAM" id="SSF53474">
    <property type="entry name" value="alpha/beta-Hydrolases"/>
    <property type="match status" value="1"/>
</dbReference>
<dbReference type="RefSeq" id="WP_175020835.1">
    <property type="nucleotide sequence ID" value="NZ_CABVQC010000001.1"/>
</dbReference>
<dbReference type="GO" id="GO:0019605">
    <property type="term" value="P:butyrate metabolic process"/>
    <property type="evidence" value="ECO:0007669"/>
    <property type="project" value="InterPro"/>
</dbReference>
<dbReference type="AlphaFoldDB" id="A0A6P2H4F0"/>
<keyword evidence="3 6" id="KW-0378">Hydrolase</keyword>
<protein>
    <submittedName>
        <fullName evidence="6">Exported hydrolase</fullName>
    </submittedName>
</protein>
<feature type="chain" id="PRO_5026721699" evidence="5">
    <location>
        <begin position="35"/>
        <end position="685"/>
    </location>
</feature>
<gene>
    <name evidence="6" type="ORF">BLA13014_00212</name>
</gene>
<evidence type="ECO:0000256" key="2">
    <source>
        <dbReference type="ARBA" id="ARBA00022729"/>
    </source>
</evidence>
<keyword evidence="1" id="KW-0964">Secreted</keyword>
<keyword evidence="2 5" id="KW-0732">Signal</keyword>
<feature type="compositionally biased region" description="Basic and acidic residues" evidence="4">
    <location>
        <begin position="492"/>
        <end position="504"/>
    </location>
</feature>
<dbReference type="GO" id="GO:0005615">
    <property type="term" value="C:extracellular space"/>
    <property type="evidence" value="ECO:0007669"/>
    <property type="project" value="InterPro"/>
</dbReference>
<evidence type="ECO:0000256" key="4">
    <source>
        <dbReference type="SAM" id="MobiDB-lite"/>
    </source>
</evidence>
<proteinExistence type="predicted"/>
<dbReference type="InterPro" id="IPR016582">
    <property type="entry name" value="OHBut_olig_hydro_put"/>
</dbReference>
<dbReference type="GO" id="GO:0047989">
    <property type="term" value="F:hydroxybutyrate-dimer hydrolase activity"/>
    <property type="evidence" value="ECO:0007669"/>
    <property type="project" value="InterPro"/>
</dbReference>
<sequence length="685" mass="72248">MNPPILNRHRNATTRGIRLALSLAAGLATSPAWSATSALPADVHVVKRTVYDGVHDDLITGGVGMAAILSGKPAPGFDDPLHPSPAELRRAVLRKTGNPANGFGRLYGPNVDPSTGAAYADDGKLAGDETIAYAQDTHGNNAGLLLQVPATFDPAAACLVVIATPGSQNYWNDMLRAGYWGLRRGCALAWTDKGTGASIQDLDSGTTVAQDGKTTAPADGVRLDVTRGHADVAAFAKAYPHRVAFKWANAGWNQEADWGRAVLKAAAFGLAELESRTWPQHAPLQRKDITVIASGFSNGGGAVLRAGEQDTDHLLDGVVALAPQIHVRANPDVAIDDRGHLRYASARSSYDFLSYGNVYAACAALAVPNDPQAAKLTFAANRCASLADKGLLHGTSVDAQAREALDKLHRYGFLDDVDIATAASALDNQGVLGQASQFGRFRIAEHLCHLSFAATDADGVPVAASPALLAQRFARFPGGTPDGTQISLVNDDDPRGPHKDDRSVSRSTGRNDYNLDAALCLRKLFTDEQPASARVRAGIDALAASARLNGTPAIIVHGRSDDVEGPNFGSRPYAATVSLNEPARDSLRYMEIVGGMHGEGLISSPGFDVRAVPVSVYQIRALEAMYAHLKSGKPLPDSQVVHTTPRTGTPGDAAPTTAESLPPFQDHARDADRIVIRQGVMKIPS</sequence>
<evidence type="ECO:0000256" key="1">
    <source>
        <dbReference type="ARBA" id="ARBA00022525"/>
    </source>
</evidence>
<dbReference type="EMBL" id="CABVQC010000001">
    <property type="protein sequence ID" value="VWB10901.1"/>
    <property type="molecule type" value="Genomic_DNA"/>
</dbReference>
<organism evidence="6 7">
    <name type="scientific">Burkholderia aenigmatica</name>
    <dbReference type="NCBI Taxonomy" id="2015348"/>
    <lineage>
        <taxon>Bacteria</taxon>
        <taxon>Pseudomonadati</taxon>
        <taxon>Pseudomonadota</taxon>
        <taxon>Betaproteobacteria</taxon>
        <taxon>Burkholderiales</taxon>
        <taxon>Burkholderiaceae</taxon>
        <taxon>Burkholderia</taxon>
        <taxon>Burkholderia cepacia complex</taxon>
    </lineage>
</organism>
<name>A0A6P2H4F0_9BURK</name>
<dbReference type="InterPro" id="IPR029058">
    <property type="entry name" value="AB_hydrolase_fold"/>
</dbReference>